<evidence type="ECO:0000259" key="7">
    <source>
        <dbReference type="PROSITE" id="PS50950"/>
    </source>
</evidence>
<dbReference type="AlphaFoldDB" id="A0A9D4HU76"/>
<sequence>MKDVFFHPFPKPKTSIERCKLWVKNCGIPHEDLPMDMIRPHHFACSMHFLPGATDPVPAMYASNSTSSSRKRPVERASPIIKRGTTKKTKLNFAQHSLSAPLTDSNDLNQLKNVPFFHDLVASDQDHSLIKTV</sequence>
<feature type="region of interest" description="Disordered" evidence="6">
    <location>
        <begin position="61"/>
        <end position="86"/>
    </location>
</feature>
<proteinExistence type="predicted"/>
<organism evidence="8 9">
    <name type="scientific">Dreissena polymorpha</name>
    <name type="common">Zebra mussel</name>
    <name type="synonym">Mytilus polymorpha</name>
    <dbReference type="NCBI Taxonomy" id="45954"/>
    <lineage>
        <taxon>Eukaryota</taxon>
        <taxon>Metazoa</taxon>
        <taxon>Spiralia</taxon>
        <taxon>Lophotrochozoa</taxon>
        <taxon>Mollusca</taxon>
        <taxon>Bivalvia</taxon>
        <taxon>Autobranchia</taxon>
        <taxon>Heteroconchia</taxon>
        <taxon>Euheterodonta</taxon>
        <taxon>Imparidentia</taxon>
        <taxon>Neoheterodontei</taxon>
        <taxon>Myida</taxon>
        <taxon>Dreissenoidea</taxon>
        <taxon>Dreissenidae</taxon>
        <taxon>Dreissena</taxon>
    </lineage>
</organism>
<reference evidence="8" key="1">
    <citation type="journal article" date="2019" name="bioRxiv">
        <title>The Genome of the Zebra Mussel, Dreissena polymorpha: A Resource for Invasive Species Research.</title>
        <authorList>
            <person name="McCartney M.A."/>
            <person name="Auch B."/>
            <person name="Kono T."/>
            <person name="Mallez S."/>
            <person name="Zhang Y."/>
            <person name="Obille A."/>
            <person name="Becker A."/>
            <person name="Abrahante J.E."/>
            <person name="Garbe J."/>
            <person name="Badalamenti J.P."/>
            <person name="Herman A."/>
            <person name="Mangelson H."/>
            <person name="Liachko I."/>
            <person name="Sullivan S."/>
            <person name="Sone E.D."/>
            <person name="Koren S."/>
            <person name="Silverstein K.A.T."/>
            <person name="Beckman K.B."/>
            <person name="Gohl D.M."/>
        </authorList>
    </citation>
    <scope>NUCLEOTIDE SEQUENCE</scope>
    <source>
        <strain evidence="8">Duluth1</strain>
        <tissue evidence="8">Whole animal</tissue>
    </source>
</reference>
<reference evidence="8" key="2">
    <citation type="submission" date="2020-11" db="EMBL/GenBank/DDBJ databases">
        <authorList>
            <person name="McCartney M.A."/>
            <person name="Auch B."/>
            <person name="Kono T."/>
            <person name="Mallez S."/>
            <person name="Becker A."/>
            <person name="Gohl D.M."/>
            <person name="Silverstein K.A.T."/>
            <person name="Koren S."/>
            <person name="Bechman K.B."/>
            <person name="Herman A."/>
            <person name="Abrahante J.E."/>
            <person name="Garbe J."/>
        </authorList>
    </citation>
    <scope>NUCLEOTIDE SEQUENCE</scope>
    <source>
        <strain evidence="8">Duluth1</strain>
        <tissue evidence="8">Whole animal</tissue>
    </source>
</reference>
<evidence type="ECO:0000256" key="3">
    <source>
        <dbReference type="ARBA" id="ARBA00022833"/>
    </source>
</evidence>
<dbReference type="SUPFAM" id="SSF57716">
    <property type="entry name" value="Glucocorticoid receptor-like (DNA-binding domain)"/>
    <property type="match status" value="1"/>
</dbReference>
<evidence type="ECO:0000256" key="4">
    <source>
        <dbReference type="ARBA" id="ARBA00023125"/>
    </source>
</evidence>
<keyword evidence="4 5" id="KW-0238">DNA-binding</keyword>
<keyword evidence="1" id="KW-0479">Metal-binding</keyword>
<evidence type="ECO:0000256" key="1">
    <source>
        <dbReference type="ARBA" id="ARBA00022723"/>
    </source>
</evidence>
<dbReference type="Proteomes" id="UP000828390">
    <property type="component" value="Unassembled WGS sequence"/>
</dbReference>
<gene>
    <name evidence="8" type="ORF">DPMN_039632</name>
</gene>
<keyword evidence="9" id="KW-1185">Reference proteome</keyword>
<dbReference type="GO" id="GO:0008270">
    <property type="term" value="F:zinc ion binding"/>
    <property type="evidence" value="ECO:0007669"/>
    <property type="project" value="UniProtKB-KW"/>
</dbReference>
<dbReference type="EMBL" id="JAIWYP010000011">
    <property type="protein sequence ID" value="KAH3733207.1"/>
    <property type="molecule type" value="Genomic_DNA"/>
</dbReference>
<dbReference type="InterPro" id="IPR006612">
    <property type="entry name" value="THAP_Znf"/>
</dbReference>
<evidence type="ECO:0000313" key="9">
    <source>
        <dbReference type="Proteomes" id="UP000828390"/>
    </source>
</evidence>
<evidence type="ECO:0000256" key="6">
    <source>
        <dbReference type="SAM" id="MobiDB-lite"/>
    </source>
</evidence>
<feature type="domain" description="THAP-type" evidence="7">
    <location>
        <begin position="1"/>
        <end position="82"/>
    </location>
</feature>
<keyword evidence="3" id="KW-0862">Zinc</keyword>
<dbReference type="PROSITE" id="PS50950">
    <property type="entry name" value="ZF_THAP"/>
    <property type="match status" value="1"/>
</dbReference>
<evidence type="ECO:0000256" key="2">
    <source>
        <dbReference type="ARBA" id="ARBA00022771"/>
    </source>
</evidence>
<comment type="caution">
    <text evidence="8">The sequence shown here is derived from an EMBL/GenBank/DDBJ whole genome shotgun (WGS) entry which is preliminary data.</text>
</comment>
<dbReference type="Pfam" id="PF05485">
    <property type="entry name" value="THAP"/>
    <property type="match status" value="1"/>
</dbReference>
<name>A0A9D4HU76_DREPO</name>
<dbReference type="GO" id="GO:0003677">
    <property type="term" value="F:DNA binding"/>
    <property type="evidence" value="ECO:0007669"/>
    <property type="project" value="UniProtKB-UniRule"/>
</dbReference>
<accession>A0A9D4HU76</accession>
<keyword evidence="2 5" id="KW-0863">Zinc-finger</keyword>
<evidence type="ECO:0000256" key="5">
    <source>
        <dbReference type="PROSITE-ProRule" id="PRU00309"/>
    </source>
</evidence>
<evidence type="ECO:0000313" key="8">
    <source>
        <dbReference type="EMBL" id="KAH3733207.1"/>
    </source>
</evidence>
<protein>
    <recommendedName>
        <fullName evidence="7">THAP-type domain-containing protein</fullName>
    </recommendedName>
</protein>